<protein>
    <submittedName>
        <fullName evidence="1">Uncharacterized protein</fullName>
    </submittedName>
</protein>
<proteinExistence type="predicted"/>
<comment type="caution">
    <text evidence="1">The sequence shown here is derived from an EMBL/GenBank/DDBJ whole genome shotgun (WGS) entry which is preliminary data.</text>
</comment>
<dbReference type="RefSeq" id="WP_108222291.1">
    <property type="nucleotide sequence ID" value="NZ_QAOT01000022.1"/>
</dbReference>
<dbReference type="AlphaFoldDB" id="A0A2T5JT71"/>
<dbReference type="EMBL" id="QAOT01000022">
    <property type="protein sequence ID" value="PTR13375.1"/>
    <property type="molecule type" value="Genomic_DNA"/>
</dbReference>
<evidence type="ECO:0000313" key="2">
    <source>
        <dbReference type="Proteomes" id="UP000244060"/>
    </source>
</evidence>
<dbReference type="Proteomes" id="UP000244060">
    <property type="component" value="Unassembled WGS sequence"/>
</dbReference>
<gene>
    <name evidence="1" type="ORF">C8J28_1225</name>
</gene>
<sequence>MRILKTTDVVDISDDIDSLLALAAPSSVPELEKCRVRTFAAAAMSLLLPATAAEVRREFDALQAVTREPPLAEQLSGVAHDDLARAIVALSVREAVLV</sequence>
<reference evidence="1 2" key="1">
    <citation type="submission" date="2018-04" db="EMBL/GenBank/DDBJ databases">
        <title>Genomic Encyclopedia of Type Strains, Phase III (KMG-III): the genomes of soil and plant-associated and newly described type strains.</title>
        <authorList>
            <person name="Whitman W."/>
        </authorList>
    </citation>
    <scope>NUCLEOTIDE SEQUENCE [LARGE SCALE GENOMIC DNA]</scope>
    <source>
        <strain evidence="1 2">KA25</strain>
    </source>
</reference>
<organism evidence="1 2">
    <name type="scientific">Cereibacter azotoformans</name>
    <dbReference type="NCBI Taxonomy" id="43057"/>
    <lineage>
        <taxon>Bacteria</taxon>
        <taxon>Pseudomonadati</taxon>
        <taxon>Pseudomonadota</taxon>
        <taxon>Alphaproteobacteria</taxon>
        <taxon>Rhodobacterales</taxon>
        <taxon>Paracoccaceae</taxon>
        <taxon>Cereibacter</taxon>
    </lineage>
</organism>
<name>A0A2T5JT71_9RHOB</name>
<keyword evidence="2" id="KW-1185">Reference proteome</keyword>
<evidence type="ECO:0000313" key="1">
    <source>
        <dbReference type="EMBL" id="PTR13375.1"/>
    </source>
</evidence>
<accession>A0A2T5JT71</accession>